<evidence type="ECO:0000256" key="1">
    <source>
        <dbReference type="SAM" id="MobiDB-lite"/>
    </source>
</evidence>
<reference evidence="2" key="1">
    <citation type="submission" date="2016-08" db="EMBL/GenBank/DDBJ databases">
        <authorList>
            <person name="Yan J."/>
        </authorList>
    </citation>
    <scope>NUCLEOTIDE SEQUENCE</scope>
    <source>
        <strain evidence="2">CSS-01s</strain>
    </source>
</reference>
<reference evidence="2" key="2">
    <citation type="journal article" date="2018" name="DNA Res.">
        <title>Comparative genome and transcriptome analyses reveal adaptations to opportunistic infections in woody plant degrading pathogens of Botryosphaeriaceae.</title>
        <authorList>
            <person name="Yan J.Y."/>
            <person name="Zhao W.S."/>
            <person name="Chen Z."/>
            <person name="Xing Q.K."/>
            <person name="Zhang W."/>
            <person name="Chethana K.W.T."/>
            <person name="Xue M.F."/>
            <person name="Xu J.P."/>
            <person name="Phillips A.J.L."/>
            <person name="Wang Y."/>
            <person name="Liu J.H."/>
            <person name="Liu M."/>
            <person name="Zhou Y."/>
            <person name="Jayawardena R.S."/>
            <person name="Manawasinghe I.S."/>
            <person name="Huang J.B."/>
            <person name="Qiao G.H."/>
            <person name="Fu C.Y."/>
            <person name="Guo F.F."/>
            <person name="Dissanayake A.J."/>
            <person name="Peng Y.L."/>
            <person name="Hyde K.D."/>
            <person name="Li X.H."/>
        </authorList>
    </citation>
    <scope>NUCLEOTIDE SEQUENCE</scope>
    <source>
        <strain evidence="2">CSS-01s</strain>
    </source>
</reference>
<sequence length="80" mass="8819">MFRTCLGGTGESKKESNDTSRGTYELRTGANDGVIRSQNDDGQITRVATEPSVGDDESARKMLGPSEIRVTHRFDVREEV</sequence>
<proteinExistence type="predicted"/>
<comment type="caution">
    <text evidence="2">The sequence shown here is derived from an EMBL/GenBank/DDBJ whole genome shotgun (WGS) entry which is preliminary data.</text>
</comment>
<evidence type="ECO:0000313" key="2">
    <source>
        <dbReference type="EMBL" id="KAF9628968.1"/>
    </source>
</evidence>
<dbReference type="Proteomes" id="UP000627934">
    <property type="component" value="Unassembled WGS sequence"/>
</dbReference>
<organism evidence="2 3">
    <name type="scientific">Lasiodiplodia theobromae</name>
    <dbReference type="NCBI Taxonomy" id="45133"/>
    <lineage>
        <taxon>Eukaryota</taxon>
        <taxon>Fungi</taxon>
        <taxon>Dikarya</taxon>
        <taxon>Ascomycota</taxon>
        <taxon>Pezizomycotina</taxon>
        <taxon>Dothideomycetes</taxon>
        <taxon>Dothideomycetes incertae sedis</taxon>
        <taxon>Botryosphaeriales</taxon>
        <taxon>Botryosphaeriaceae</taxon>
        <taxon>Lasiodiplodia</taxon>
    </lineage>
</organism>
<dbReference type="EMBL" id="MDYX01000024">
    <property type="protein sequence ID" value="KAF9628968.1"/>
    <property type="molecule type" value="Genomic_DNA"/>
</dbReference>
<evidence type="ECO:0000313" key="3">
    <source>
        <dbReference type="Proteomes" id="UP000627934"/>
    </source>
</evidence>
<feature type="region of interest" description="Disordered" evidence="1">
    <location>
        <begin position="1"/>
        <end position="41"/>
    </location>
</feature>
<name>A0A8H7ILQ7_9PEZI</name>
<dbReference type="AlphaFoldDB" id="A0A8H7ILQ7"/>
<gene>
    <name evidence="2" type="ORF">BFW01_g10171</name>
</gene>
<protein>
    <submittedName>
        <fullName evidence="2">Uncharacterized protein</fullName>
    </submittedName>
</protein>
<accession>A0A8H7ILQ7</accession>